<keyword evidence="1" id="KW-0472">Membrane</keyword>
<accession>A0A7K1UWY4</accession>
<gene>
    <name evidence="2" type="ORF">GPX89_14130</name>
</gene>
<name>A0A7K1UWY4_9NOCA</name>
<evidence type="ECO:0000313" key="3">
    <source>
        <dbReference type="Proteomes" id="UP000466794"/>
    </source>
</evidence>
<dbReference type="PANTHER" id="PTHR42305">
    <property type="entry name" value="MEMBRANE PROTEIN RV1733C-RELATED"/>
    <property type="match status" value="1"/>
</dbReference>
<dbReference type="PANTHER" id="PTHR42305:SF1">
    <property type="entry name" value="MEMBRANE PROTEIN RV1733C-RELATED"/>
    <property type="match status" value="1"/>
</dbReference>
<keyword evidence="1" id="KW-1133">Transmembrane helix</keyword>
<protein>
    <submittedName>
        <fullName evidence="2">Uncharacterized protein</fullName>
    </submittedName>
</protein>
<feature type="transmembrane region" description="Helical" evidence="1">
    <location>
        <begin position="31"/>
        <end position="51"/>
    </location>
</feature>
<dbReference type="InterPro" id="IPR039708">
    <property type="entry name" value="MT1774/Rv1733c-like"/>
</dbReference>
<evidence type="ECO:0000313" key="2">
    <source>
        <dbReference type="EMBL" id="MVU78378.1"/>
    </source>
</evidence>
<organism evidence="2 3">
    <name type="scientific">Nocardia terrae</name>
    <dbReference type="NCBI Taxonomy" id="2675851"/>
    <lineage>
        <taxon>Bacteria</taxon>
        <taxon>Bacillati</taxon>
        <taxon>Actinomycetota</taxon>
        <taxon>Actinomycetes</taxon>
        <taxon>Mycobacteriales</taxon>
        <taxon>Nocardiaceae</taxon>
        <taxon>Nocardia</taxon>
    </lineage>
</organism>
<feature type="transmembrane region" description="Helical" evidence="1">
    <location>
        <begin position="149"/>
        <end position="169"/>
    </location>
</feature>
<keyword evidence="1" id="KW-0812">Transmembrane</keyword>
<comment type="caution">
    <text evidence="2">The sequence shown here is derived from an EMBL/GenBank/DDBJ whole genome shotgun (WGS) entry which is preliminary data.</text>
</comment>
<sequence>MKSNSSLALRIWRLRPWSMNPLMRGSDRCEALLRTLVMVGLLLMVPISGAIGSTTYTRSAAQIQADHASKVQISATAVADATQLPSSGPYRDSGYRASVRWVRGGVDSTAIVDVDKNVKAGAVVPIWVGTDGKPTRAPAGADTAALDGIGIGLMVLLLSGTCAIALLWAMEVLLSGVRNLQWEIEWRRVSRPIGT</sequence>
<proteinExistence type="predicted"/>
<reference evidence="2 3" key="1">
    <citation type="submission" date="2019-12" db="EMBL/GenBank/DDBJ databases">
        <title>Nocardia sp. nov. ET3-3 isolated from soil.</title>
        <authorList>
            <person name="Kanchanasin P."/>
            <person name="Tanasupawat S."/>
            <person name="Yuki M."/>
            <person name="Kudo T."/>
        </authorList>
    </citation>
    <scope>NUCLEOTIDE SEQUENCE [LARGE SCALE GENOMIC DNA]</scope>
    <source>
        <strain evidence="2 3">ET3-3</strain>
    </source>
</reference>
<dbReference type="EMBL" id="WRPP01000002">
    <property type="protein sequence ID" value="MVU78378.1"/>
    <property type="molecule type" value="Genomic_DNA"/>
</dbReference>
<keyword evidence="3" id="KW-1185">Reference proteome</keyword>
<dbReference type="RefSeq" id="WP_157387885.1">
    <property type="nucleotide sequence ID" value="NZ_WRPP01000002.1"/>
</dbReference>
<evidence type="ECO:0000256" key="1">
    <source>
        <dbReference type="SAM" id="Phobius"/>
    </source>
</evidence>
<dbReference type="AlphaFoldDB" id="A0A7K1UWY4"/>
<dbReference type="Proteomes" id="UP000466794">
    <property type="component" value="Unassembled WGS sequence"/>
</dbReference>